<dbReference type="InterPro" id="IPR011009">
    <property type="entry name" value="Kinase-like_dom_sf"/>
</dbReference>
<dbReference type="FunFam" id="3.30.200.20:FF:000315">
    <property type="entry name" value="Calcium-dependent protein kinase 3"/>
    <property type="match status" value="1"/>
</dbReference>
<keyword evidence="4" id="KW-0808">Transferase</keyword>
<dbReference type="InterPro" id="IPR002048">
    <property type="entry name" value="EF_hand_dom"/>
</dbReference>
<dbReference type="GO" id="GO:0005524">
    <property type="term" value="F:ATP binding"/>
    <property type="evidence" value="ECO:0007669"/>
    <property type="project" value="UniProtKB-KW"/>
</dbReference>
<dbReference type="PANTHER" id="PTHR24349">
    <property type="entry name" value="SERINE/THREONINE-PROTEIN KINASE"/>
    <property type="match status" value="1"/>
</dbReference>
<dbReference type="PROSITE" id="PS50222">
    <property type="entry name" value="EF_HAND_2"/>
    <property type="match status" value="3"/>
</dbReference>
<comment type="cofactor">
    <cofactor evidence="1">
        <name>Mg(2+)</name>
        <dbReference type="ChEBI" id="CHEBI:18420"/>
    </cofactor>
</comment>
<dbReference type="SUPFAM" id="SSF47473">
    <property type="entry name" value="EF-hand"/>
    <property type="match status" value="1"/>
</dbReference>
<evidence type="ECO:0000256" key="9">
    <source>
        <dbReference type="ARBA" id="ARBA00022837"/>
    </source>
</evidence>
<evidence type="ECO:0000313" key="17">
    <source>
        <dbReference type="Proteomes" id="UP001153069"/>
    </source>
</evidence>
<evidence type="ECO:0000256" key="7">
    <source>
        <dbReference type="ARBA" id="ARBA00022741"/>
    </source>
</evidence>
<evidence type="ECO:0000256" key="10">
    <source>
        <dbReference type="ARBA" id="ARBA00022840"/>
    </source>
</evidence>
<evidence type="ECO:0000256" key="13">
    <source>
        <dbReference type="ARBA" id="ARBA00048679"/>
    </source>
</evidence>
<dbReference type="InterPro" id="IPR011992">
    <property type="entry name" value="EF-hand-dom_pair"/>
</dbReference>
<evidence type="ECO:0000256" key="11">
    <source>
        <dbReference type="ARBA" id="ARBA00024334"/>
    </source>
</evidence>
<comment type="catalytic activity">
    <reaction evidence="13">
        <text>L-seryl-[protein] + ATP = O-phospho-L-seryl-[protein] + ADP + H(+)</text>
        <dbReference type="Rhea" id="RHEA:17989"/>
        <dbReference type="Rhea" id="RHEA-COMP:9863"/>
        <dbReference type="Rhea" id="RHEA-COMP:11604"/>
        <dbReference type="ChEBI" id="CHEBI:15378"/>
        <dbReference type="ChEBI" id="CHEBI:29999"/>
        <dbReference type="ChEBI" id="CHEBI:30616"/>
        <dbReference type="ChEBI" id="CHEBI:83421"/>
        <dbReference type="ChEBI" id="CHEBI:456216"/>
        <dbReference type="EC" id="2.7.11.1"/>
    </reaction>
</comment>
<feature type="domain" description="EF-hand" evidence="15">
    <location>
        <begin position="441"/>
        <end position="476"/>
    </location>
</feature>
<keyword evidence="8 16" id="KW-0418">Kinase</keyword>
<dbReference type="FunFam" id="1.10.510.10:FF:000571">
    <property type="entry name" value="Maternal embryonic leucine zipper kinase"/>
    <property type="match status" value="1"/>
</dbReference>
<keyword evidence="9" id="KW-0106">Calcium</keyword>
<dbReference type="Pfam" id="PF13499">
    <property type="entry name" value="EF-hand_7"/>
    <property type="match status" value="2"/>
</dbReference>
<dbReference type="Gene3D" id="1.10.238.10">
    <property type="entry name" value="EF-hand"/>
    <property type="match status" value="2"/>
</dbReference>
<dbReference type="AlphaFoldDB" id="A0A9N8DKR3"/>
<accession>A0A9N8DKR3</accession>
<dbReference type="InterPro" id="IPR050205">
    <property type="entry name" value="CDPK_Ser/Thr_kinases"/>
</dbReference>
<evidence type="ECO:0000313" key="16">
    <source>
        <dbReference type="EMBL" id="CAB9504472.1"/>
    </source>
</evidence>
<dbReference type="Gene3D" id="3.30.200.20">
    <property type="entry name" value="Phosphorylase Kinase, domain 1"/>
    <property type="match status" value="1"/>
</dbReference>
<comment type="catalytic activity">
    <reaction evidence="12">
        <text>L-threonyl-[protein] + ATP = O-phospho-L-threonyl-[protein] + ADP + H(+)</text>
        <dbReference type="Rhea" id="RHEA:46608"/>
        <dbReference type="Rhea" id="RHEA-COMP:11060"/>
        <dbReference type="Rhea" id="RHEA-COMP:11605"/>
        <dbReference type="ChEBI" id="CHEBI:15378"/>
        <dbReference type="ChEBI" id="CHEBI:30013"/>
        <dbReference type="ChEBI" id="CHEBI:30616"/>
        <dbReference type="ChEBI" id="CHEBI:61977"/>
        <dbReference type="ChEBI" id="CHEBI:456216"/>
        <dbReference type="EC" id="2.7.11.1"/>
    </reaction>
</comment>
<dbReference type="EMBL" id="CAICTM010000197">
    <property type="protein sequence ID" value="CAB9504472.1"/>
    <property type="molecule type" value="Genomic_DNA"/>
</dbReference>
<evidence type="ECO:0000256" key="8">
    <source>
        <dbReference type="ARBA" id="ARBA00022777"/>
    </source>
</evidence>
<evidence type="ECO:0000259" key="15">
    <source>
        <dbReference type="PROSITE" id="PS50222"/>
    </source>
</evidence>
<comment type="similarity">
    <text evidence="11">Belongs to the protein kinase superfamily. Ser/Thr protein kinase family. CDPK subfamily.</text>
</comment>
<organism evidence="16 17">
    <name type="scientific">Seminavis robusta</name>
    <dbReference type="NCBI Taxonomy" id="568900"/>
    <lineage>
        <taxon>Eukaryota</taxon>
        <taxon>Sar</taxon>
        <taxon>Stramenopiles</taxon>
        <taxon>Ochrophyta</taxon>
        <taxon>Bacillariophyta</taxon>
        <taxon>Bacillariophyceae</taxon>
        <taxon>Bacillariophycidae</taxon>
        <taxon>Naviculales</taxon>
        <taxon>Naviculaceae</taxon>
        <taxon>Seminavis</taxon>
    </lineage>
</organism>
<protein>
    <recommendedName>
        <fullName evidence="2">non-specific serine/threonine protein kinase</fullName>
        <ecNumber evidence="2">2.7.11.1</ecNumber>
    </recommendedName>
</protein>
<keyword evidence="10" id="KW-0067">ATP-binding</keyword>
<dbReference type="Proteomes" id="UP001153069">
    <property type="component" value="Unassembled WGS sequence"/>
</dbReference>
<feature type="domain" description="EF-hand" evidence="15">
    <location>
        <begin position="363"/>
        <end position="398"/>
    </location>
</feature>
<evidence type="ECO:0000259" key="14">
    <source>
        <dbReference type="PROSITE" id="PS50011"/>
    </source>
</evidence>
<keyword evidence="3" id="KW-0723">Serine/threonine-protein kinase</keyword>
<gene>
    <name evidence="16" type="ORF">SEMRO_198_G084080.1</name>
</gene>
<dbReference type="FunFam" id="1.10.238.10:FF:000003">
    <property type="entry name" value="Calmodulin A"/>
    <property type="match status" value="1"/>
</dbReference>
<keyword evidence="5" id="KW-0479">Metal-binding</keyword>
<evidence type="ECO:0000256" key="12">
    <source>
        <dbReference type="ARBA" id="ARBA00047899"/>
    </source>
</evidence>
<evidence type="ECO:0000256" key="4">
    <source>
        <dbReference type="ARBA" id="ARBA00022679"/>
    </source>
</evidence>
<dbReference type="PROSITE" id="PS00018">
    <property type="entry name" value="EF_HAND_1"/>
    <property type="match status" value="1"/>
</dbReference>
<reference evidence="16" key="1">
    <citation type="submission" date="2020-06" db="EMBL/GenBank/DDBJ databases">
        <authorList>
            <consortium name="Plant Systems Biology data submission"/>
        </authorList>
    </citation>
    <scope>NUCLEOTIDE SEQUENCE</scope>
    <source>
        <strain evidence="16">D6</strain>
    </source>
</reference>
<evidence type="ECO:0000256" key="2">
    <source>
        <dbReference type="ARBA" id="ARBA00012513"/>
    </source>
</evidence>
<keyword evidence="17" id="KW-1185">Reference proteome</keyword>
<comment type="caution">
    <text evidence="16">The sequence shown here is derived from an EMBL/GenBank/DDBJ whole genome shotgun (WGS) entry which is preliminary data.</text>
</comment>
<keyword evidence="7" id="KW-0547">Nucleotide-binding</keyword>
<proteinExistence type="inferred from homology"/>
<dbReference type="GO" id="GO:0004674">
    <property type="term" value="F:protein serine/threonine kinase activity"/>
    <property type="evidence" value="ECO:0007669"/>
    <property type="project" value="UniProtKB-KW"/>
</dbReference>
<evidence type="ECO:0000256" key="6">
    <source>
        <dbReference type="ARBA" id="ARBA00022737"/>
    </source>
</evidence>
<dbReference type="EC" id="2.7.11.1" evidence="2"/>
<feature type="domain" description="EF-hand" evidence="15">
    <location>
        <begin position="405"/>
        <end position="440"/>
    </location>
</feature>
<dbReference type="InterPro" id="IPR000719">
    <property type="entry name" value="Prot_kinase_dom"/>
</dbReference>
<feature type="domain" description="Protein kinase" evidence="14">
    <location>
        <begin position="48"/>
        <end position="312"/>
    </location>
</feature>
<dbReference type="SUPFAM" id="SSF56112">
    <property type="entry name" value="Protein kinase-like (PK-like)"/>
    <property type="match status" value="1"/>
</dbReference>
<evidence type="ECO:0000256" key="5">
    <source>
        <dbReference type="ARBA" id="ARBA00022723"/>
    </source>
</evidence>
<dbReference type="SMART" id="SM00054">
    <property type="entry name" value="EFh"/>
    <property type="match status" value="3"/>
</dbReference>
<dbReference type="Gene3D" id="1.10.510.10">
    <property type="entry name" value="Transferase(Phosphotransferase) domain 1"/>
    <property type="match status" value="1"/>
</dbReference>
<sequence length="566" mass="64157">MVRYIFNPTGRRATPARNKTFKFSAKLFVPEHTRDGSGKSLDELYSIDFENDVIEEGSKSVIYRCVHKESGEERAVKIVAKSSSNEDENARIRQEIELLKKMDHPNIVRVFSTFEDNKHFCIVMEYCKCGELRHQIIGGTSLSEFYVAVMIKTILSTINYCYQKHQVVHLGLKPENILLDSTVSVEQLKLIDFGNSIQAPTATKAERLIGSAAYLAPESLQYHSYSHKTDIWAIGCVAFLALSGHMPFDAANDKETLELIINSKNEVERKEIFQGDKWALVSDDAIDFLSKMLSFEPFKRPSAKEALQHPWIQRVTQAQIEVVQKRDISLAKSAIDNLFSLQAPSKLQQAALTYIASQCLSKFDKSEMERIYQALDLNGLGKLSKEDVQKAHAKYMEDEADIKKLTKGELKELFAQVDFLGNGFIEYSEFLVGALPVDRLLTEENMLKAFQHFDHDKDGEISAEDLKHVLGALLPKADTTSLNLDKYIHEKVLRQVETGAEGTITYDVFVDLLLESKSGPGRNPHRRQSAQFTSEEFRMANAVDRMSISGNVFDQSRFVFERNLKV</sequence>
<evidence type="ECO:0000256" key="3">
    <source>
        <dbReference type="ARBA" id="ARBA00022527"/>
    </source>
</evidence>
<dbReference type="OrthoDB" id="541276at2759"/>
<dbReference type="Pfam" id="PF00069">
    <property type="entry name" value="Pkinase"/>
    <property type="match status" value="1"/>
</dbReference>
<keyword evidence="6" id="KW-0677">Repeat</keyword>
<evidence type="ECO:0000256" key="1">
    <source>
        <dbReference type="ARBA" id="ARBA00001946"/>
    </source>
</evidence>
<dbReference type="PROSITE" id="PS50011">
    <property type="entry name" value="PROTEIN_KINASE_DOM"/>
    <property type="match status" value="1"/>
</dbReference>
<name>A0A9N8DKR3_9STRA</name>
<dbReference type="GO" id="GO:0005509">
    <property type="term" value="F:calcium ion binding"/>
    <property type="evidence" value="ECO:0007669"/>
    <property type="project" value="InterPro"/>
</dbReference>
<dbReference type="InterPro" id="IPR018247">
    <property type="entry name" value="EF_Hand_1_Ca_BS"/>
</dbReference>